<keyword evidence="1" id="KW-1133">Transmembrane helix</keyword>
<keyword evidence="1" id="KW-0812">Transmembrane</keyword>
<dbReference type="EMBL" id="AASOHJ010000048">
    <property type="protein sequence ID" value="EFE8675997.1"/>
    <property type="molecule type" value="Genomic_DNA"/>
</dbReference>
<dbReference type="AlphaFoldDB" id="A0A8S7MW22"/>
<sequence length="433" mass="48282">MHTGFKGTYDALLRLEKAIEGLTIQDGLMTNTLGVEVPAITSDDLIDQIICIINKLKAYGDIELTEKEIVAYSSLPEKIDTLIKVHVPEFSGVNSARAISSYMLTLAYVDHFLDESFTWKRLDNANLLPRNLSRKIKSMEARINKIDPEMDALESKVKTINDAHVAAENIPIDLNELKEYNKEASDLKEKISKTHFSLESQEEAAKKIIDELQEKNIEAARYLALCEEAIRASTSKGLAGAFEIKADKLNRSIQLWVAGLAVALGLGGLVGYERLKVLSGVLNNPNPSAVVILTQLLLSVFSIGAPLWFAWMSTKQINQRFKLAEDYAYKASVAKAYEGYKNEACKVSDGEFEKRLFDSALSRLEEAPLRFVKDEDHTTPWTEMLNSKSFQKFLDASIDNVNYVKGIISKKGQSAAKASNDEVNHIEKLKNEA</sequence>
<keyword evidence="1" id="KW-0472">Membrane</keyword>
<evidence type="ECO:0000256" key="1">
    <source>
        <dbReference type="SAM" id="Phobius"/>
    </source>
</evidence>
<comment type="caution">
    <text evidence="2">The sequence shown here is derived from an EMBL/GenBank/DDBJ whole genome shotgun (WGS) entry which is preliminary data.</text>
</comment>
<feature type="transmembrane region" description="Helical" evidence="1">
    <location>
        <begin position="292"/>
        <end position="312"/>
    </location>
</feature>
<name>A0A8S7MW22_ECOLX</name>
<organism evidence="2 3">
    <name type="scientific">Escherichia coli</name>
    <dbReference type="NCBI Taxonomy" id="562"/>
    <lineage>
        <taxon>Bacteria</taxon>
        <taxon>Pseudomonadati</taxon>
        <taxon>Pseudomonadota</taxon>
        <taxon>Gammaproteobacteria</taxon>
        <taxon>Enterobacterales</taxon>
        <taxon>Enterobacteriaceae</taxon>
        <taxon>Escherichia</taxon>
    </lineage>
</organism>
<dbReference type="Proteomes" id="UP000533482">
    <property type="component" value="Unassembled WGS sequence"/>
</dbReference>
<dbReference type="RefSeq" id="WP_137503958.1">
    <property type="nucleotide sequence ID" value="NZ_BFUD01000041.1"/>
</dbReference>
<proteinExistence type="predicted"/>
<reference evidence="2 3" key="1">
    <citation type="submission" date="2019-09" db="EMBL/GenBank/DDBJ databases">
        <authorList>
            <consortium name="NARMS: The National Antimicrobial Resistance Monitoring System"/>
        </authorList>
    </citation>
    <scope>NUCLEOTIDE SEQUENCE [LARGE SCALE GENOMIC DNA]</scope>
    <source>
        <strain evidence="2 3">FSIS11923834</strain>
    </source>
</reference>
<accession>A0A8S7MW22</accession>
<gene>
    <name evidence="2" type="ORF">F7N46_23340</name>
</gene>
<evidence type="ECO:0000313" key="2">
    <source>
        <dbReference type="EMBL" id="EFE8675997.1"/>
    </source>
</evidence>
<protein>
    <submittedName>
        <fullName evidence="2">Uncharacterized protein</fullName>
    </submittedName>
</protein>
<feature type="transmembrane region" description="Helical" evidence="1">
    <location>
        <begin position="253"/>
        <end position="272"/>
    </location>
</feature>
<evidence type="ECO:0000313" key="3">
    <source>
        <dbReference type="Proteomes" id="UP000533482"/>
    </source>
</evidence>